<dbReference type="InterPro" id="IPR005358">
    <property type="entry name" value="Puta_zinc/iron-chelating_dom"/>
</dbReference>
<dbReference type="KEGG" id="lcic:INQ41_07395"/>
<dbReference type="RefSeq" id="WP_193983224.1">
    <property type="nucleotide sequence ID" value="NZ_CP063656.1"/>
</dbReference>
<dbReference type="EMBL" id="CP063656">
    <property type="protein sequence ID" value="QOW18544.1"/>
    <property type="molecule type" value="Genomic_DNA"/>
</dbReference>
<gene>
    <name evidence="1" type="ORF">INQ41_07395</name>
</gene>
<reference evidence="1 2" key="1">
    <citation type="submission" date="2020-10" db="EMBL/GenBank/DDBJ databases">
        <title>complete genome sequencing of Lysobacter sp. H21R20.</title>
        <authorList>
            <person name="Bae J.-W."/>
            <person name="Lee S.-Y."/>
        </authorList>
    </citation>
    <scope>NUCLEOTIDE SEQUENCE [LARGE SCALE GENOMIC DNA]</scope>
    <source>
        <strain evidence="1 2">H21R20</strain>
    </source>
</reference>
<accession>A0A7S6ZRC8</accession>
<dbReference type="AlphaFoldDB" id="A0A7S6ZRC8"/>
<organism evidence="1 2">
    <name type="scientific">Novilysobacter ciconiae</name>
    <dbReference type="NCBI Taxonomy" id="2781022"/>
    <lineage>
        <taxon>Bacteria</taxon>
        <taxon>Pseudomonadati</taxon>
        <taxon>Pseudomonadota</taxon>
        <taxon>Gammaproteobacteria</taxon>
        <taxon>Lysobacterales</taxon>
        <taxon>Lysobacteraceae</taxon>
        <taxon>Novilysobacter</taxon>
    </lineage>
</organism>
<evidence type="ECO:0000313" key="1">
    <source>
        <dbReference type="EMBL" id="QOW18544.1"/>
    </source>
</evidence>
<dbReference type="Pfam" id="PF03692">
    <property type="entry name" value="CxxCxxCC"/>
    <property type="match status" value="1"/>
</dbReference>
<protein>
    <submittedName>
        <fullName evidence="1">YkgJ family cysteine cluster protein</fullName>
    </submittedName>
</protein>
<dbReference type="Proteomes" id="UP000594059">
    <property type="component" value="Chromosome"/>
</dbReference>
<sequence length="110" mass="12357">MMSEATDLPDIDRSISCQRCDAVCCRQTVLVMPEDTAVPRHMIARTPHGLHVMAHDEDGWCVAVDPTRMNCTIYDQRPGICRAFRMGSPDCRSVRDAYSRLYDEAAPPAE</sequence>
<evidence type="ECO:0000313" key="2">
    <source>
        <dbReference type="Proteomes" id="UP000594059"/>
    </source>
</evidence>
<keyword evidence="2" id="KW-1185">Reference proteome</keyword>
<proteinExistence type="predicted"/>
<name>A0A7S6ZRC8_9GAMM</name>